<proteinExistence type="predicted"/>
<name>A0A7C4H5S0_9CREN</name>
<dbReference type="CDD" id="cd06462">
    <property type="entry name" value="Peptidase_S24_S26"/>
    <property type="match status" value="1"/>
</dbReference>
<evidence type="ECO:0000259" key="2">
    <source>
        <dbReference type="Pfam" id="PF00717"/>
    </source>
</evidence>
<evidence type="ECO:0000256" key="1">
    <source>
        <dbReference type="SAM" id="Phobius"/>
    </source>
</evidence>
<comment type="caution">
    <text evidence="3">The sequence shown here is derived from an EMBL/GenBank/DDBJ whole genome shotgun (WGS) entry which is preliminary data.</text>
</comment>
<feature type="domain" description="Peptidase S24/S26A/S26B/S26C" evidence="2">
    <location>
        <begin position="37"/>
        <end position="85"/>
    </location>
</feature>
<keyword evidence="1" id="KW-1133">Transmembrane helix</keyword>
<dbReference type="InterPro" id="IPR036286">
    <property type="entry name" value="LexA/Signal_pep-like_sf"/>
</dbReference>
<dbReference type="Pfam" id="PF00717">
    <property type="entry name" value="Peptidase_S24"/>
    <property type="match status" value="1"/>
</dbReference>
<evidence type="ECO:0000313" key="3">
    <source>
        <dbReference type="EMBL" id="HGM07033.1"/>
    </source>
</evidence>
<keyword evidence="1" id="KW-0472">Membrane</keyword>
<reference evidence="3" key="1">
    <citation type="journal article" date="2020" name="mSystems">
        <title>Genome- and Community-Level Interaction Insights into Carbon Utilization and Element Cycling Functions of Hydrothermarchaeota in Hydrothermal Sediment.</title>
        <authorList>
            <person name="Zhou Z."/>
            <person name="Liu Y."/>
            <person name="Xu W."/>
            <person name="Pan J."/>
            <person name="Luo Z.H."/>
            <person name="Li M."/>
        </authorList>
    </citation>
    <scope>NUCLEOTIDE SEQUENCE [LARGE SCALE GENOMIC DNA]</scope>
    <source>
        <strain evidence="3">SpSt-658</strain>
    </source>
</reference>
<protein>
    <recommendedName>
        <fullName evidence="2">Peptidase S24/S26A/S26B/S26C domain-containing protein</fullName>
    </recommendedName>
</protein>
<dbReference type="EMBL" id="DTCA01000046">
    <property type="protein sequence ID" value="HGM07033.1"/>
    <property type="molecule type" value="Genomic_DNA"/>
</dbReference>
<dbReference type="AlphaFoldDB" id="A0A7C4H5S0"/>
<dbReference type="InterPro" id="IPR015927">
    <property type="entry name" value="Peptidase_S24_S26A/B/C"/>
</dbReference>
<feature type="transmembrane region" description="Helical" evidence="1">
    <location>
        <begin position="118"/>
        <end position="136"/>
    </location>
</feature>
<sequence length="153" mass="17009">MFYVMKMTRTIIIIIVLSIVMCLILWKHLNLPICIGIVSGSSMEPTITPGSIVIGIRDEPRIGSIVVFNRNGSLVIHRVIQANSTHIVTRGDACIENDPPISIKDVLCVISYYVKGDVIFLAIVIGTCVTYLLITLGNNNKYTKTKLETRNYN</sequence>
<accession>A0A7C4H5S0</accession>
<dbReference type="Gene3D" id="2.10.109.10">
    <property type="entry name" value="Umud Fragment, subunit A"/>
    <property type="match status" value="1"/>
</dbReference>
<keyword evidence="1" id="KW-0812">Transmembrane</keyword>
<gene>
    <name evidence="3" type="ORF">ENU31_01295</name>
</gene>
<feature type="transmembrane region" description="Helical" evidence="1">
    <location>
        <begin position="7"/>
        <end position="26"/>
    </location>
</feature>
<dbReference type="SUPFAM" id="SSF51306">
    <property type="entry name" value="LexA/Signal peptidase"/>
    <property type="match status" value="1"/>
</dbReference>
<organism evidence="3">
    <name type="scientific">Ignisphaera aggregans</name>
    <dbReference type="NCBI Taxonomy" id="334771"/>
    <lineage>
        <taxon>Archaea</taxon>
        <taxon>Thermoproteota</taxon>
        <taxon>Thermoprotei</taxon>
        <taxon>Desulfurococcales</taxon>
        <taxon>Desulfurococcaceae</taxon>
        <taxon>Ignisphaera</taxon>
    </lineage>
</organism>